<dbReference type="EMBL" id="BMEG01000028">
    <property type="protein sequence ID" value="GGD98447.1"/>
    <property type="molecule type" value="Genomic_DNA"/>
</dbReference>
<dbReference type="Proteomes" id="UP000597138">
    <property type="component" value="Unassembled WGS sequence"/>
</dbReference>
<keyword evidence="3" id="KW-1185">Reference proteome</keyword>
<feature type="region of interest" description="Disordered" evidence="1">
    <location>
        <begin position="1"/>
        <end position="59"/>
    </location>
</feature>
<evidence type="ECO:0000313" key="2">
    <source>
        <dbReference type="EMBL" id="GGD98447.1"/>
    </source>
</evidence>
<evidence type="ECO:0000256" key="1">
    <source>
        <dbReference type="SAM" id="MobiDB-lite"/>
    </source>
</evidence>
<protein>
    <submittedName>
        <fullName evidence="2">Uncharacterized protein</fullName>
    </submittedName>
</protein>
<accession>A0ABQ1S883</accession>
<evidence type="ECO:0000313" key="3">
    <source>
        <dbReference type="Proteomes" id="UP000597138"/>
    </source>
</evidence>
<gene>
    <name evidence="2" type="ORF">GCM10010985_61530</name>
</gene>
<comment type="caution">
    <text evidence="2">The sequence shown here is derived from an EMBL/GenBank/DDBJ whole genome shotgun (WGS) entry which is preliminary data.</text>
</comment>
<feature type="compositionally biased region" description="Basic and acidic residues" evidence="1">
    <location>
        <begin position="8"/>
        <end position="26"/>
    </location>
</feature>
<sequence>MSLVATQEHSKETAGDKPEEGGDDVKSSWPLWVGLHTSYNGRNRGLPSREVEPIPENRS</sequence>
<proteinExistence type="predicted"/>
<name>A0ABQ1S883_9BURK</name>
<reference evidence="3" key="1">
    <citation type="journal article" date="2019" name="Int. J. Syst. Evol. Microbiol.">
        <title>The Global Catalogue of Microorganisms (GCM) 10K type strain sequencing project: providing services to taxonomists for standard genome sequencing and annotation.</title>
        <authorList>
            <consortium name="The Broad Institute Genomics Platform"/>
            <consortium name="The Broad Institute Genome Sequencing Center for Infectious Disease"/>
            <person name="Wu L."/>
            <person name="Ma J."/>
        </authorList>
    </citation>
    <scope>NUCLEOTIDE SEQUENCE [LARGE SCALE GENOMIC DNA]</scope>
    <source>
        <strain evidence="3">CGMCC 1.11013</strain>
    </source>
</reference>
<organism evidence="2 3">
    <name type="scientific">Caballeronia grimmiae</name>
    <dbReference type="NCBI Taxonomy" id="1071679"/>
    <lineage>
        <taxon>Bacteria</taxon>
        <taxon>Pseudomonadati</taxon>
        <taxon>Pseudomonadota</taxon>
        <taxon>Betaproteobacteria</taxon>
        <taxon>Burkholderiales</taxon>
        <taxon>Burkholderiaceae</taxon>
        <taxon>Caballeronia</taxon>
    </lineage>
</organism>
<feature type="compositionally biased region" description="Basic and acidic residues" evidence="1">
    <location>
        <begin position="47"/>
        <end position="59"/>
    </location>
</feature>